<organism evidence="3 4">
    <name type="scientific">Petrolisthes cinctipes</name>
    <name type="common">Flat porcelain crab</name>
    <dbReference type="NCBI Taxonomy" id="88211"/>
    <lineage>
        <taxon>Eukaryota</taxon>
        <taxon>Metazoa</taxon>
        <taxon>Ecdysozoa</taxon>
        <taxon>Arthropoda</taxon>
        <taxon>Crustacea</taxon>
        <taxon>Multicrustacea</taxon>
        <taxon>Malacostraca</taxon>
        <taxon>Eumalacostraca</taxon>
        <taxon>Eucarida</taxon>
        <taxon>Decapoda</taxon>
        <taxon>Pleocyemata</taxon>
        <taxon>Anomura</taxon>
        <taxon>Galatheoidea</taxon>
        <taxon>Porcellanidae</taxon>
        <taxon>Petrolisthes</taxon>
    </lineage>
</organism>
<feature type="domain" description="WAP" evidence="2">
    <location>
        <begin position="61"/>
        <end position="115"/>
    </location>
</feature>
<reference evidence="3" key="1">
    <citation type="submission" date="2023-10" db="EMBL/GenBank/DDBJ databases">
        <title>Genome assemblies of two species of porcelain crab, Petrolisthes cinctipes and Petrolisthes manimaculis (Anomura: Porcellanidae).</title>
        <authorList>
            <person name="Angst P."/>
        </authorList>
    </citation>
    <scope>NUCLEOTIDE SEQUENCE</scope>
    <source>
        <strain evidence="3">PB745_01</strain>
        <tissue evidence="3">Gill</tissue>
    </source>
</reference>
<dbReference type="Proteomes" id="UP001286313">
    <property type="component" value="Unassembled WGS sequence"/>
</dbReference>
<dbReference type="SUPFAM" id="SSF57256">
    <property type="entry name" value="Elafin-like"/>
    <property type="match status" value="1"/>
</dbReference>
<dbReference type="InterPro" id="IPR036645">
    <property type="entry name" value="Elafin-like_sf"/>
</dbReference>
<keyword evidence="1" id="KW-0732">Signal</keyword>
<accession>A0AAE1FTK4</accession>
<dbReference type="PROSITE" id="PS51390">
    <property type="entry name" value="WAP"/>
    <property type="match status" value="1"/>
</dbReference>
<proteinExistence type="predicted"/>
<evidence type="ECO:0000313" key="3">
    <source>
        <dbReference type="EMBL" id="KAK3880302.1"/>
    </source>
</evidence>
<evidence type="ECO:0000259" key="2">
    <source>
        <dbReference type="PROSITE" id="PS51390"/>
    </source>
</evidence>
<name>A0AAE1FTK4_PETCI</name>
<protein>
    <recommendedName>
        <fullName evidence="2">WAP domain-containing protein</fullName>
    </recommendedName>
</protein>
<keyword evidence="4" id="KW-1185">Reference proteome</keyword>
<dbReference type="GO" id="GO:0005576">
    <property type="term" value="C:extracellular region"/>
    <property type="evidence" value="ECO:0007669"/>
    <property type="project" value="InterPro"/>
</dbReference>
<dbReference type="EMBL" id="JAWQEG010001330">
    <property type="protein sequence ID" value="KAK3880302.1"/>
    <property type="molecule type" value="Genomic_DNA"/>
</dbReference>
<feature type="chain" id="PRO_5041995595" description="WAP domain-containing protein" evidence="1">
    <location>
        <begin position="24"/>
        <end position="134"/>
    </location>
</feature>
<sequence length="134" mass="15052">MMNNKMMLVMVVVMTLMVMEASSQYDAQCYHWCRRPSDIKVEPNSRYCCAFTRPTIQQIRGGVHPGTCPPHPYECPGVRVFSKGPQVCASDGYCGPNSKCCFDTCLKHNTCKPAILDGPIIEPFPFPPFDVRNN</sequence>
<dbReference type="Gene3D" id="4.10.75.10">
    <property type="entry name" value="Elafin-like"/>
    <property type="match status" value="1"/>
</dbReference>
<evidence type="ECO:0000256" key="1">
    <source>
        <dbReference type="SAM" id="SignalP"/>
    </source>
</evidence>
<gene>
    <name evidence="3" type="ORF">Pcinc_015182</name>
</gene>
<evidence type="ECO:0000313" key="4">
    <source>
        <dbReference type="Proteomes" id="UP001286313"/>
    </source>
</evidence>
<feature type="signal peptide" evidence="1">
    <location>
        <begin position="1"/>
        <end position="23"/>
    </location>
</feature>
<comment type="caution">
    <text evidence="3">The sequence shown here is derived from an EMBL/GenBank/DDBJ whole genome shotgun (WGS) entry which is preliminary data.</text>
</comment>
<dbReference type="GO" id="GO:0030414">
    <property type="term" value="F:peptidase inhibitor activity"/>
    <property type="evidence" value="ECO:0007669"/>
    <property type="project" value="InterPro"/>
</dbReference>
<dbReference type="AlphaFoldDB" id="A0AAE1FTK4"/>
<dbReference type="InterPro" id="IPR008197">
    <property type="entry name" value="WAP_dom"/>
</dbReference>